<proteinExistence type="predicted"/>
<dbReference type="PATRIC" id="fig|1261658.3.peg.1674"/>
<keyword evidence="1" id="KW-0812">Transmembrane</keyword>
<organism evidence="2 3">
    <name type="scientific">Bibersteinia trehalosi Y31</name>
    <dbReference type="NCBI Taxonomy" id="1261658"/>
    <lineage>
        <taxon>Bacteria</taxon>
        <taxon>Pseudomonadati</taxon>
        <taxon>Pseudomonadota</taxon>
        <taxon>Gammaproteobacteria</taxon>
        <taxon>Pasteurellales</taxon>
        <taxon>Pasteurellaceae</taxon>
        <taxon>Bibersteinia</taxon>
    </lineage>
</organism>
<gene>
    <name evidence="2" type="ORF">F480_08370</name>
</gene>
<evidence type="ECO:0000313" key="2">
    <source>
        <dbReference type="EMBL" id="OAQ14932.1"/>
    </source>
</evidence>
<dbReference type="EMBL" id="JACI01000002">
    <property type="protein sequence ID" value="OAQ14932.1"/>
    <property type="molecule type" value="Genomic_DNA"/>
</dbReference>
<protein>
    <submittedName>
        <fullName evidence="2">Uncharacterized protein</fullName>
    </submittedName>
</protein>
<sequence>MWQSLLAIYLKPEHWGYRLLENSRCYWLYLSLIGLAILLAYPLFITSQAFYQQQHWQTLQNEKQQYLAQQTKLLEGLQQIHQQDNQKDNQIAAINQQIKNLASQQQATIETLQWRFSHGKQIELVLQQKSQTIFPFIEQMTVIKQLHFKQLSLLKLNQKKQVQLSAEITVK</sequence>
<accession>A0A179CYR0</accession>
<comment type="caution">
    <text evidence="2">The sequence shown here is derived from an EMBL/GenBank/DDBJ whole genome shotgun (WGS) entry which is preliminary data.</text>
</comment>
<evidence type="ECO:0000313" key="3">
    <source>
        <dbReference type="Proteomes" id="UP000078358"/>
    </source>
</evidence>
<dbReference type="Proteomes" id="UP000078358">
    <property type="component" value="Unassembled WGS sequence"/>
</dbReference>
<name>A0A179CYR0_BIBTR</name>
<feature type="transmembrane region" description="Helical" evidence="1">
    <location>
        <begin position="26"/>
        <end position="45"/>
    </location>
</feature>
<reference evidence="2 3" key="1">
    <citation type="submission" date="2014-01" db="EMBL/GenBank/DDBJ databases">
        <authorList>
            <person name="Zuccon D."/>
        </authorList>
    </citation>
    <scope>NUCLEOTIDE SEQUENCE [LARGE SCALE GENOMIC DNA]</scope>
    <source>
        <strain evidence="2 3">Y31</strain>
    </source>
</reference>
<evidence type="ECO:0000256" key="1">
    <source>
        <dbReference type="SAM" id="Phobius"/>
    </source>
</evidence>
<dbReference type="RefSeq" id="WP_015433222.1">
    <property type="nucleotide sequence ID" value="NZ_JACI01000002.1"/>
</dbReference>
<dbReference type="AlphaFoldDB" id="A0A179CYR0"/>
<keyword evidence="1" id="KW-1133">Transmembrane helix</keyword>
<keyword evidence="1" id="KW-0472">Membrane</keyword>